<keyword evidence="2" id="KW-1185">Reference proteome</keyword>
<dbReference type="STRING" id="310780.SAMN05216267_103212"/>
<dbReference type="Proteomes" id="UP000181951">
    <property type="component" value="Unassembled WGS sequence"/>
</dbReference>
<dbReference type="InterPro" id="IPR027304">
    <property type="entry name" value="Trigger_fact/SurA_dom_sf"/>
</dbReference>
<accession>A0A1H8QZA1</accession>
<dbReference type="EMBL" id="FODD01000032">
    <property type="protein sequence ID" value="SEO59351.1"/>
    <property type="molecule type" value="Genomic_DNA"/>
</dbReference>
<dbReference type="OrthoDB" id="3212108at2"/>
<protein>
    <submittedName>
        <fullName evidence="1">SurA N-terminal domain-containing protein</fullName>
    </submittedName>
</protein>
<reference evidence="1 2" key="1">
    <citation type="submission" date="2016-10" db="EMBL/GenBank/DDBJ databases">
        <authorList>
            <person name="de Groot N.N."/>
        </authorList>
    </citation>
    <scope>NUCLEOTIDE SEQUENCE [LARGE SCALE GENOMIC DNA]</scope>
    <source>
        <strain evidence="1 2">CGMCC 4.2026</strain>
    </source>
</reference>
<name>A0A1H8QZA1_9ACTN</name>
<evidence type="ECO:0000313" key="1">
    <source>
        <dbReference type="EMBL" id="SEO59351.1"/>
    </source>
</evidence>
<gene>
    <name evidence="1" type="ORF">SAMN05216267_103212</name>
</gene>
<dbReference type="Pfam" id="PF13624">
    <property type="entry name" value="SurA_N_3"/>
    <property type="match status" value="1"/>
</dbReference>
<sequence length="249" mass="25796">MVRSVFLLTPSADGLVPQPATAGVRASDRRMVRRTAVPLAAAALLLASPALTACGSGPVHTGSAAVVGDHRITVATLQSQVNDLRSAAEKSPQGQQLLQSAGNLPTQLLGRLVEDQVLDRTLADQGLSVTASEVQQEHAAALQQFGGSETQLDAALLGQYGVAPQDIDHFFQRNVAFGKIIQHLGYQPGSDGGNAALQQAVVKTSKSVGVTINPRYGTWDASKGTIGSVSDPWVVNKTPTQTAAGGQGM</sequence>
<organism evidence="1 2">
    <name type="scientific">Actinacidiphila rubida</name>
    <dbReference type="NCBI Taxonomy" id="310780"/>
    <lineage>
        <taxon>Bacteria</taxon>
        <taxon>Bacillati</taxon>
        <taxon>Actinomycetota</taxon>
        <taxon>Actinomycetes</taxon>
        <taxon>Kitasatosporales</taxon>
        <taxon>Streptomycetaceae</taxon>
        <taxon>Actinacidiphila</taxon>
    </lineage>
</organism>
<dbReference type="AlphaFoldDB" id="A0A1H8QZA1"/>
<evidence type="ECO:0000313" key="2">
    <source>
        <dbReference type="Proteomes" id="UP000181951"/>
    </source>
</evidence>
<dbReference type="SUPFAM" id="SSF109998">
    <property type="entry name" value="Triger factor/SurA peptide-binding domain-like"/>
    <property type="match status" value="1"/>
</dbReference>
<dbReference type="Gene3D" id="1.10.4030.10">
    <property type="entry name" value="Porin chaperone SurA, peptide-binding domain"/>
    <property type="match status" value="1"/>
</dbReference>
<proteinExistence type="predicted"/>